<dbReference type="InterPro" id="IPR014622">
    <property type="entry name" value="UCP036794_erythomycin"/>
</dbReference>
<dbReference type="Pfam" id="PF05139">
    <property type="entry name" value="Erythro_esteras"/>
    <property type="match status" value="1"/>
</dbReference>
<sequence length="427" mass="49027">MTYSKLPYHRLENKADLDILLNDIGDARIVMLGEASHGTSEYYAWRTAISKRLIEEKGFTFIAVEGDWPDCYQINKFIRGYCKPGTKVSDVLKHFNRWPTWMWGNWEVAALVEWLKENNDRPNTNKIGFYGLDVYSLWGSLQQIMKYLEKKDGGHAVKAAKEAFKCFEPYSSDPQEYARAVAYVSEDCEDEVLSMLQELGKRERGEPSNAEAVFDAEQNALVAVNAERYYKAMVRGGGNSWNVRDNHMMETLNRLLEFHGPDSKAIIWEHNTHVGDARFTDMARAGMVNIGQLAREQYGRENVYLAGFGSYEGSVIAGDSWGAPMKKMDVPPARKGSWEDWLHNLGATDKLLLSRELREISEVRQQLDHRAIGVVYDPNREKYGNYVPTIIPERYDAFLYLDETEALRPFIVKTKEKEPPEMYPANE</sequence>
<reference evidence="1 2" key="1">
    <citation type="submission" date="2019-07" db="EMBL/GenBank/DDBJ databases">
        <title>Rufibacter sp. nov., isolated from lake sediment.</title>
        <authorList>
            <person name="Qu J.-H."/>
        </authorList>
    </citation>
    <scope>NUCLEOTIDE SEQUENCE [LARGE SCALE GENOMIC DNA]</scope>
    <source>
        <strain evidence="1 2">NBS58-1</strain>
    </source>
</reference>
<dbReference type="Gene3D" id="3.30.1870.10">
    <property type="entry name" value="EreA-like, domain 2"/>
    <property type="match status" value="1"/>
</dbReference>
<dbReference type="PIRSF" id="PIRSF036794">
    <property type="entry name" value="UCP_erythr_ester"/>
    <property type="match status" value="1"/>
</dbReference>
<dbReference type="Proteomes" id="UP000324133">
    <property type="component" value="Unassembled WGS sequence"/>
</dbReference>
<dbReference type="OrthoDB" id="9810066at2"/>
<dbReference type="SUPFAM" id="SSF159501">
    <property type="entry name" value="EreA/ChaN-like"/>
    <property type="match status" value="1"/>
</dbReference>
<dbReference type="RefSeq" id="WP_149089111.1">
    <property type="nucleotide sequence ID" value="NZ_VKKY01000001.1"/>
</dbReference>
<evidence type="ECO:0000313" key="2">
    <source>
        <dbReference type="Proteomes" id="UP000324133"/>
    </source>
</evidence>
<protein>
    <submittedName>
        <fullName evidence="1">Erythromycin esterase family protein</fullName>
    </submittedName>
</protein>
<gene>
    <name evidence="1" type="ORF">FOA19_01925</name>
</gene>
<dbReference type="InterPro" id="IPR007815">
    <property type="entry name" value="Emycin_Estase"/>
</dbReference>
<comment type="caution">
    <text evidence="1">The sequence shown here is derived from an EMBL/GenBank/DDBJ whole genome shotgun (WGS) entry which is preliminary data.</text>
</comment>
<dbReference type="InterPro" id="IPR052036">
    <property type="entry name" value="Hydrolase/PRTase-associated"/>
</dbReference>
<name>A0A5B6TSK7_9BACT</name>
<dbReference type="PANTHER" id="PTHR31299:SF0">
    <property type="entry name" value="ESTERASE, PUTATIVE (AFU_ORTHOLOGUE AFUA_1G05850)-RELATED"/>
    <property type="match status" value="1"/>
</dbReference>
<dbReference type="PANTHER" id="PTHR31299">
    <property type="entry name" value="ESTERASE, PUTATIVE (AFU_ORTHOLOGUE AFUA_1G05850)-RELATED"/>
    <property type="match status" value="1"/>
</dbReference>
<dbReference type="Gene3D" id="3.40.1660.10">
    <property type="entry name" value="EreA-like (biosynthetic domain)"/>
    <property type="match status" value="1"/>
</dbReference>
<dbReference type="EMBL" id="VKKY01000001">
    <property type="protein sequence ID" value="KAA3439468.1"/>
    <property type="molecule type" value="Genomic_DNA"/>
</dbReference>
<dbReference type="CDD" id="cd14728">
    <property type="entry name" value="Ere-like"/>
    <property type="match status" value="1"/>
</dbReference>
<keyword evidence="2" id="KW-1185">Reference proteome</keyword>
<dbReference type="AlphaFoldDB" id="A0A5B6TSK7"/>
<organism evidence="1 2">
    <name type="scientific">Rufibacter hautae</name>
    <dbReference type="NCBI Taxonomy" id="2595005"/>
    <lineage>
        <taxon>Bacteria</taxon>
        <taxon>Pseudomonadati</taxon>
        <taxon>Bacteroidota</taxon>
        <taxon>Cytophagia</taxon>
        <taxon>Cytophagales</taxon>
        <taxon>Hymenobacteraceae</taxon>
        <taxon>Rufibacter</taxon>
    </lineage>
</organism>
<evidence type="ECO:0000313" key="1">
    <source>
        <dbReference type="EMBL" id="KAA3439468.1"/>
    </source>
</evidence>
<accession>A0A5B6TSK7</accession>
<proteinExistence type="predicted"/>
<dbReference type="GO" id="GO:0046677">
    <property type="term" value="P:response to antibiotic"/>
    <property type="evidence" value="ECO:0007669"/>
    <property type="project" value="InterPro"/>
</dbReference>